<protein>
    <submittedName>
        <fullName evidence="1">Uncharacterized protein</fullName>
    </submittedName>
</protein>
<dbReference type="InterPro" id="IPR055719">
    <property type="entry name" value="DUF7295"/>
</dbReference>
<sequence length="120" mass="14866">MSRTIRCQKGHRWWRDKHRSKFNMSMSYTKYRNKDFWCIGGQAVPYTAKEVEEEIQEGILNYEKKGRTSYTSRIGPLKWHSNWFVRARNRAELHKVMRFEDYEYNPQHDRLKKKLIWNYD</sequence>
<organism evidence="1 2">
    <name type="scientific">Pantoea phage vB_PagS_AAS21</name>
    <dbReference type="NCBI Taxonomy" id="2575261"/>
    <lineage>
        <taxon>Viruses</taxon>
        <taxon>Duplodnaviria</taxon>
        <taxon>Heunggongvirae</taxon>
        <taxon>Uroviricota</taxon>
        <taxon>Caudoviricetes</taxon>
        <taxon>Demerecviridae</taxon>
        <taxon>Keyvirus</taxon>
        <taxon>Keyvirus AAS21</taxon>
    </lineage>
</organism>
<dbReference type="Proteomes" id="UP000308921">
    <property type="component" value="Segment"/>
</dbReference>
<gene>
    <name evidence="1" type="ORF">AAS21_gp121</name>
</gene>
<dbReference type="EMBL" id="MK770119">
    <property type="protein sequence ID" value="QCW23859.1"/>
    <property type="molecule type" value="Genomic_DNA"/>
</dbReference>
<proteinExistence type="predicted"/>
<evidence type="ECO:0000313" key="1">
    <source>
        <dbReference type="EMBL" id="QCW23859.1"/>
    </source>
</evidence>
<dbReference type="Pfam" id="PF23967">
    <property type="entry name" value="DUF7295"/>
    <property type="match status" value="1"/>
</dbReference>
<reference evidence="1 2" key="1">
    <citation type="submission" date="2019-04" db="EMBL/GenBank/DDBJ databases">
        <title>Complete genome sequence of Pantoea bacteriophage vB_PagS_AAS21.</title>
        <authorList>
            <person name="Truncaite L."/>
            <person name="Simoliuniene M."/>
            <person name="Zajanckauskaite A."/>
            <person name="Meskys R."/>
            <person name="Simoliunas E."/>
        </authorList>
    </citation>
    <scope>NUCLEOTIDE SEQUENCE [LARGE SCALE GENOMIC DNA]</scope>
</reference>
<accession>A0A4Y5P1M9</accession>
<keyword evidence="2" id="KW-1185">Reference proteome</keyword>
<name>A0A4Y5P1M9_9CAUD</name>
<evidence type="ECO:0000313" key="2">
    <source>
        <dbReference type="Proteomes" id="UP000308921"/>
    </source>
</evidence>